<sequence>MTKTVRSQGHNNYYGIMSNGQRAPGLHTEPKHAIIFLSDGTIVQLVVKKILEAIYEPGFLNCMYGFRLNRGCHDAIREMHHRIQNEWINYVVDAGKSCQRLLESNGISLIFKAVVKQVRMVYTVFKRDTDMFYSRRIPACQYKRLLRKR</sequence>
<gene>
    <name evidence="1" type="ORF">AMURIS_05383</name>
</gene>
<dbReference type="AlphaFoldDB" id="A0A2K4ZQ44"/>
<organism evidence="1 2">
    <name type="scientific">Acetatifactor muris</name>
    <dbReference type="NCBI Taxonomy" id="879566"/>
    <lineage>
        <taxon>Bacteria</taxon>
        <taxon>Bacillati</taxon>
        <taxon>Bacillota</taxon>
        <taxon>Clostridia</taxon>
        <taxon>Lachnospirales</taxon>
        <taxon>Lachnospiraceae</taxon>
        <taxon>Acetatifactor</taxon>
    </lineage>
</organism>
<dbReference type="EMBL" id="OFSM01000059">
    <property type="protein sequence ID" value="SOY32618.1"/>
    <property type="molecule type" value="Genomic_DNA"/>
</dbReference>
<keyword evidence="2" id="KW-1185">Reference proteome</keyword>
<accession>A0A2K4ZQ44</accession>
<reference evidence="1 2" key="1">
    <citation type="submission" date="2018-01" db="EMBL/GenBank/DDBJ databases">
        <authorList>
            <person name="Gaut B.S."/>
            <person name="Morton B.R."/>
            <person name="Clegg M.T."/>
            <person name="Duvall M.R."/>
        </authorList>
    </citation>
    <scope>NUCLEOTIDE SEQUENCE [LARGE SCALE GENOMIC DNA]</scope>
    <source>
        <strain evidence="1">GP69</strain>
    </source>
</reference>
<proteinExistence type="predicted"/>
<dbReference type="Proteomes" id="UP000236311">
    <property type="component" value="Unassembled WGS sequence"/>
</dbReference>
<protein>
    <recommendedName>
        <fullName evidence="3">Group II intron-encoded protein LtrA</fullName>
    </recommendedName>
</protein>
<evidence type="ECO:0000313" key="1">
    <source>
        <dbReference type="EMBL" id="SOY32618.1"/>
    </source>
</evidence>
<name>A0A2K4ZQ44_9FIRM</name>
<evidence type="ECO:0000313" key="2">
    <source>
        <dbReference type="Proteomes" id="UP000236311"/>
    </source>
</evidence>
<evidence type="ECO:0008006" key="3">
    <source>
        <dbReference type="Google" id="ProtNLM"/>
    </source>
</evidence>